<dbReference type="EMBL" id="GL385396">
    <property type="protein sequence ID" value="EJT79574.1"/>
    <property type="molecule type" value="Genomic_DNA"/>
</dbReference>
<dbReference type="HOGENOM" id="CLU_2386280_0_0_1"/>
<evidence type="ECO:0000313" key="2">
    <source>
        <dbReference type="EMBL" id="EJT79574.1"/>
    </source>
</evidence>
<evidence type="ECO:0000256" key="1">
    <source>
        <dbReference type="SAM" id="MobiDB-lite"/>
    </source>
</evidence>
<reference evidence="2" key="2">
    <citation type="submission" date="2010-07" db="EMBL/GenBank/DDBJ databases">
        <authorList>
            <consortium name="The Broad Institute Genome Sequencing Platform"/>
            <consortium name="Broad Institute Genome Sequencing Center for Infectious Disease"/>
            <person name="Ma L.-J."/>
            <person name="Dead R."/>
            <person name="Young S."/>
            <person name="Zeng Q."/>
            <person name="Koehrsen M."/>
            <person name="Alvarado L."/>
            <person name="Berlin A."/>
            <person name="Chapman S.B."/>
            <person name="Chen Z."/>
            <person name="Freedman E."/>
            <person name="Gellesch M."/>
            <person name="Goldberg J."/>
            <person name="Griggs A."/>
            <person name="Gujja S."/>
            <person name="Heilman E.R."/>
            <person name="Heiman D."/>
            <person name="Hepburn T."/>
            <person name="Howarth C."/>
            <person name="Jen D."/>
            <person name="Larson L."/>
            <person name="Mehta T."/>
            <person name="Neiman D."/>
            <person name="Pearson M."/>
            <person name="Roberts A."/>
            <person name="Saif S."/>
            <person name="Shea T."/>
            <person name="Shenoy N."/>
            <person name="Sisk P."/>
            <person name="Stolte C."/>
            <person name="Sykes S."/>
            <person name="Walk T."/>
            <person name="White J."/>
            <person name="Yandava C."/>
            <person name="Haas B."/>
            <person name="Nusbaum C."/>
            <person name="Birren B."/>
        </authorList>
    </citation>
    <scope>NUCLEOTIDE SEQUENCE</scope>
    <source>
        <strain evidence="2">R3-111a-1</strain>
    </source>
</reference>
<reference evidence="2" key="3">
    <citation type="submission" date="2010-09" db="EMBL/GenBank/DDBJ databases">
        <title>Annotation of Gaeumannomyces graminis var. tritici R3-111a-1.</title>
        <authorList>
            <consortium name="The Broad Institute Genome Sequencing Platform"/>
            <person name="Ma L.-J."/>
            <person name="Dead R."/>
            <person name="Young S.K."/>
            <person name="Zeng Q."/>
            <person name="Gargeya S."/>
            <person name="Fitzgerald M."/>
            <person name="Haas B."/>
            <person name="Abouelleil A."/>
            <person name="Alvarado L."/>
            <person name="Arachchi H.M."/>
            <person name="Berlin A."/>
            <person name="Brown A."/>
            <person name="Chapman S.B."/>
            <person name="Chen Z."/>
            <person name="Dunbar C."/>
            <person name="Freedman E."/>
            <person name="Gearin G."/>
            <person name="Gellesch M."/>
            <person name="Goldberg J."/>
            <person name="Griggs A."/>
            <person name="Gujja S."/>
            <person name="Heiman D."/>
            <person name="Howarth C."/>
            <person name="Larson L."/>
            <person name="Lui A."/>
            <person name="MacDonald P.J.P."/>
            <person name="Mehta T."/>
            <person name="Montmayeur A."/>
            <person name="Murphy C."/>
            <person name="Neiman D."/>
            <person name="Pearson M."/>
            <person name="Priest M."/>
            <person name="Roberts A."/>
            <person name="Saif S."/>
            <person name="Shea T."/>
            <person name="Shenoy N."/>
            <person name="Sisk P."/>
            <person name="Stolte C."/>
            <person name="Sykes S."/>
            <person name="Yandava C."/>
            <person name="Wortman J."/>
            <person name="Nusbaum C."/>
            <person name="Birren B."/>
        </authorList>
    </citation>
    <scope>NUCLEOTIDE SEQUENCE</scope>
    <source>
        <strain evidence="2">R3-111a-1</strain>
    </source>
</reference>
<dbReference type="RefSeq" id="XP_009220719.1">
    <property type="nucleotide sequence ID" value="XM_009222455.1"/>
</dbReference>
<accession>J3NTQ9</accession>
<proteinExistence type="predicted"/>
<dbReference type="GeneID" id="20345117"/>
<dbReference type="VEuPathDB" id="FungiDB:GGTG_04659"/>
<feature type="region of interest" description="Disordered" evidence="1">
    <location>
        <begin position="58"/>
        <end position="94"/>
    </location>
</feature>
<gene>
    <name evidence="3" type="primary">20345117</name>
    <name evidence="2" type="ORF">GGTG_04659</name>
</gene>
<organism evidence="2">
    <name type="scientific">Gaeumannomyces tritici (strain R3-111a-1)</name>
    <name type="common">Wheat and barley take-all root rot fungus</name>
    <name type="synonym">Gaeumannomyces graminis var. tritici</name>
    <dbReference type="NCBI Taxonomy" id="644352"/>
    <lineage>
        <taxon>Eukaryota</taxon>
        <taxon>Fungi</taxon>
        <taxon>Dikarya</taxon>
        <taxon>Ascomycota</taxon>
        <taxon>Pezizomycotina</taxon>
        <taxon>Sordariomycetes</taxon>
        <taxon>Sordariomycetidae</taxon>
        <taxon>Magnaporthales</taxon>
        <taxon>Magnaporthaceae</taxon>
        <taxon>Gaeumannomyces</taxon>
    </lineage>
</organism>
<reference evidence="3" key="5">
    <citation type="submission" date="2018-04" db="UniProtKB">
        <authorList>
            <consortium name="EnsemblFungi"/>
        </authorList>
    </citation>
    <scope>IDENTIFICATION</scope>
    <source>
        <strain evidence="3">R3-111a-1</strain>
    </source>
</reference>
<sequence>MVDKLKEIKGLGREQGQRDDGIQWMTYFGQGGLGKAAFSVKGQGSLGKAAFSVKGPLKRHVTGGRSGSAAEQSEGAEQSEAERAENGRKASAAG</sequence>
<reference evidence="3" key="4">
    <citation type="journal article" date="2015" name="G3 (Bethesda)">
        <title>Genome sequences of three phytopathogenic species of the Magnaporthaceae family of fungi.</title>
        <authorList>
            <person name="Okagaki L.H."/>
            <person name="Nunes C.C."/>
            <person name="Sailsbery J."/>
            <person name="Clay B."/>
            <person name="Brown D."/>
            <person name="John T."/>
            <person name="Oh Y."/>
            <person name="Young N."/>
            <person name="Fitzgerald M."/>
            <person name="Haas B.J."/>
            <person name="Zeng Q."/>
            <person name="Young S."/>
            <person name="Adiconis X."/>
            <person name="Fan L."/>
            <person name="Levin J.Z."/>
            <person name="Mitchell T.K."/>
            <person name="Okubara P.A."/>
            <person name="Farman M.L."/>
            <person name="Kohn L.M."/>
            <person name="Birren B."/>
            <person name="Ma L.-J."/>
            <person name="Dean R.A."/>
        </authorList>
    </citation>
    <scope>NUCLEOTIDE SEQUENCE</scope>
    <source>
        <strain evidence="3">R3-111a-1</strain>
    </source>
</reference>
<dbReference type="EnsemblFungi" id="EJT79574">
    <property type="protein sequence ID" value="EJT79574"/>
    <property type="gene ID" value="GGTG_04659"/>
</dbReference>
<feature type="region of interest" description="Disordered" evidence="1">
    <location>
        <begin position="1"/>
        <end position="20"/>
    </location>
</feature>
<name>J3NTQ9_GAET3</name>
<dbReference type="Proteomes" id="UP000006039">
    <property type="component" value="Unassembled WGS sequence"/>
</dbReference>
<evidence type="ECO:0000313" key="3">
    <source>
        <dbReference type="EnsemblFungi" id="EJT79574"/>
    </source>
</evidence>
<feature type="compositionally biased region" description="Low complexity" evidence="1">
    <location>
        <begin position="67"/>
        <end position="78"/>
    </location>
</feature>
<dbReference type="AlphaFoldDB" id="J3NTQ9"/>
<protein>
    <submittedName>
        <fullName evidence="2 3">Uncharacterized protein</fullName>
    </submittedName>
</protein>
<evidence type="ECO:0000313" key="4">
    <source>
        <dbReference type="Proteomes" id="UP000006039"/>
    </source>
</evidence>
<keyword evidence="4" id="KW-1185">Reference proteome</keyword>
<reference evidence="4" key="1">
    <citation type="submission" date="2010-07" db="EMBL/GenBank/DDBJ databases">
        <title>The genome sequence of Gaeumannomyces graminis var. tritici strain R3-111a-1.</title>
        <authorList>
            <consortium name="The Broad Institute Genome Sequencing Platform"/>
            <person name="Ma L.-J."/>
            <person name="Dead R."/>
            <person name="Young S."/>
            <person name="Zeng Q."/>
            <person name="Koehrsen M."/>
            <person name="Alvarado L."/>
            <person name="Berlin A."/>
            <person name="Chapman S.B."/>
            <person name="Chen Z."/>
            <person name="Freedman E."/>
            <person name="Gellesch M."/>
            <person name="Goldberg J."/>
            <person name="Griggs A."/>
            <person name="Gujja S."/>
            <person name="Heilman E.R."/>
            <person name="Heiman D."/>
            <person name="Hepburn T."/>
            <person name="Howarth C."/>
            <person name="Jen D."/>
            <person name="Larson L."/>
            <person name="Mehta T."/>
            <person name="Neiman D."/>
            <person name="Pearson M."/>
            <person name="Roberts A."/>
            <person name="Saif S."/>
            <person name="Shea T."/>
            <person name="Shenoy N."/>
            <person name="Sisk P."/>
            <person name="Stolte C."/>
            <person name="Sykes S."/>
            <person name="Walk T."/>
            <person name="White J."/>
            <person name="Yandava C."/>
            <person name="Haas B."/>
            <person name="Nusbaum C."/>
            <person name="Birren B."/>
        </authorList>
    </citation>
    <scope>NUCLEOTIDE SEQUENCE [LARGE SCALE GENOMIC DNA]</scope>
    <source>
        <strain evidence="4">R3-111a-1</strain>
    </source>
</reference>